<evidence type="ECO:0000313" key="2">
    <source>
        <dbReference type="Proteomes" id="UP000324832"/>
    </source>
</evidence>
<accession>A0A5E4PYI2</accession>
<dbReference type="Proteomes" id="UP000324832">
    <property type="component" value="Unassembled WGS sequence"/>
</dbReference>
<reference evidence="1 2" key="1">
    <citation type="submission" date="2017-07" db="EMBL/GenBank/DDBJ databases">
        <authorList>
            <person name="Talla V."/>
            <person name="Backstrom N."/>
        </authorList>
    </citation>
    <scope>NUCLEOTIDE SEQUENCE [LARGE SCALE GENOMIC DNA]</scope>
</reference>
<dbReference type="EMBL" id="FZQP02000748">
    <property type="protein sequence ID" value="VVC90258.1"/>
    <property type="molecule type" value="Genomic_DNA"/>
</dbReference>
<proteinExistence type="predicted"/>
<dbReference type="AlphaFoldDB" id="A0A5E4PYI2"/>
<dbReference type="SUPFAM" id="SSF63825">
    <property type="entry name" value="YWTD domain"/>
    <property type="match status" value="1"/>
</dbReference>
<name>A0A5E4PYI2_9NEOP</name>
<keyword evidence="2" id="KW-1185">Reference proteome</keyword>
<gene>
    <name evidence="1" type="ORF">LSINAPIS_LOCUS3203</name>
</gene>
<protein>
    <submittedName>
        <fullName evidence="1">Uncharacterized protein</fullName>
    </submittedName>
</protein>
<dbReference type="Gene3D" id="2.120.10.30">
    <property type="entry name" value="TolB, C-terminal domain"/>
    <property type="match status" value="1"/>
</dbReference>
<sequence length="204" mass="22769">MSQIRYDEWECHVPPHFGNVVRNSLSEVFWSDRGASPGVYRTPLAGPRGAGGGAERVVWRGVRRVTALALDAPSQRLYFIDSYRAQMESVNYDGTDRVTHAVFRQRGSIAEGADVAGDMAVVWGRACARMRVWEEWVWCAGPRGVAAVPRRPAPRAHVTPAPRHRAPVPALVVLHPALYTHHDRTYLMNLSGRDIVFHLVAVRV</sequence>
<evidence type="ECO:0000313" key="1">
    <source>
        <dbReference type="EMBL" id="VVC90258.1"/>
    </source>
</evidence>
<dbReference type="InterPro" id="IPR011042">
    <property type="entry name" value="6-blade_b-propeller_TolB-like"/>
</dbReference>
<dbReference type="SMART" id="SM00135">
    <property type="entry name" value="LY"/>
    <property type="match status" value="1"/>
</dbReference>
<dbReference type="InterPro" id="IPR000033">
    <property type="entry name" value="LDLR_classB_rpt"/>
</dbReference>
<organism evidence="1 2">
    <name type="scientific">Leptidea sinapis</name>
    <dbReference type="NCBI Taxonomy" id="189913"/>
    <lineage>
        <taxon>Eukaryota</taxon>
        <taxon>Metazoa</taxon>
        <taxon>Ecdysozoa</taxon>
        <taxon>Arthropoda</taxon>
        <taxon>Hexapoda</taxon>
        <taxon>Insecta</taxon>
        <taxon>Pterygota</taxon>
        <taxon>Neoptera</taxon>
        <taxon>Endopterygota</taxon>
        <taxon>Lepidoptera</taxon>
        <taxon>Glossata</taxon>
        <taxon>Ditrysia</taxon>
        <taxon>Papilionoidea</taxon>
        <taxon>Pieridae</taxon>
        <taxon>Dismorphiinae</taxon>
        <taxon>Leptidea</taxon>
    </lineage>
</organism>